<keyword evidence="13" id="KW-1185">Reference proteome</keyword>
<feature type="region of interest" description="Disordered" evidence="10">
    <location>
        <begin position="133"/>
        <end position="241"/>
    </location>
</feature>
<dbReference type="OMA" id="GWFTLGS"/>
<evidence type="ECO:0000313" key="13">
    <source>
        <dbReference type="Proteomes" id="UP000008837"/>
    </source>
</evidence>
<feature type="compositionally biased region" description="Basic and acidic residues" evidence="10">
    <location>
        <begin position="138"/>
        <end position="150"/>
    </location>
</feature>
<sequence>MSATALDAFYRGREEPLPHMNHVPYHLERFVDAVEGMVRDEQARAANMPALHQQGAVADTTRVHEIRAAVAYADRMARDVQITPPKMHERIQHICSAADNLTGISKKPLHASPADEYWNDYLYEGLDLLSPTGVDPATAHDDSDDQRPLESDQGSDEMSTARLSQSPSEISATGTANQAPQQGSTALPSKPELRQRHKSANEGALSSSSSSSSSAGDRLSFESVRTNDSTESRAPMLQSDRSLQDALSSELLRMAGVLKANTVAFSESLERDRVLVESATGRLDQNLSLMTRTRGQLGVFSKKARSMGWFTLGSIASVIVCWVLMFIVIRVT</sequence>
<keyword evidence="5" id="KW-0256">Endoplasmic reticulum</keyword>
<keyword evidence="6" id="KW-0931">ER-Golgi transport</keyword>
<dbReference type="Proteomes" id="UP000008837">
    <property type="component" value="Unassembled WGS sequence"/>
</dbReference>
<dbReference type="GO" id="GO:0031201">
    <property type="term" value="C:SNARE complex"/>
    <property type="evidence" value="ECO:0007669"/>
    <property type="project" value="TreeGrafter"/>
</dbReference>
<dbReference type="KEGG" id="mgl:MGL_3919"/>
<dbReference type="GO" id="GO:0005789">
    <property type="term" value="C:endoplasmic reticulum membrane"/>
    <property type="evidence" value="ECO:0007669"/>
    <property type="project" value="UniProtKB-SubCell"/>
</dbReference>
<evidence type="ECO:0000256" key="4">
    <source>
        <dbReference type="ARBA" id="ARBA00022692"/>
    </source>
</evidence>
<evidence type="ECO:0000256" key="10">
    <source>
        <dbReference type="SAM" id="MobiDB-lite"/>
    </source>
</evidence>
<dbReference type="Pfam" id="PF09753">
    <property type="entry name" value="Use1"/>
    <property type="match status" value="1"/>
</dbReference>
<dbReference type="GO" id="GO:0005484">
    <property type="term" value="F:SNAP receptor activity"/>
    <property type="evidence" value="ECO:0007669"/>
    <property type="project" value="TreeGrafter"/>
</dbReference>
<evidence type="ECO:0000256" key="2">
    <source>
        <dbReference type="ARBA" id="ARBA00007891"/>
    </source>
</evidence>
<evidence type="ECO:0000313" key="12">
    <source>
        <dbReference type="EMBL" id="EDP41711.1"/>
    </source>
</evidence>
<evidence type="ECO:0000256" key="5">
    <source>
        <dbReference type="ARBA" id="ARBA00022824"/>
    </source>
</evidence>
<dbReference type="OrthoDB" id="4506189at2759"/>
<comment type="similarity">
    <text evidence="2">Belongs to the USE1 family.</text>
</comment>
<evidence type="ECO:0000256" key="6">
    <source>
        <dbReference type="ARBA" id="ARBA00022892"/>
    </source>
</evidence>
<keyword evidence="7" id="KW-0653">Protein transport</keyword>
<feature type="transmembrane region" description="Helical" evidence="11">
    <location>
        <begin position="307"/>
        <end position="329"/>
    </location>
</feature>
<feature type="compositionally biased region" description="Polar residues" evidence="10">
    <location>
        <begin position="156"/>
        <end position="187"/>
    </location>
</feature>
<evidence type="ECO:0000256" key="8">
    <source>
        <dbReference type="ARBA" id="ARBA00022989"/>
    </source>
</evidence>
<dbReference type="GeneID" id="5853231"/>
<evidence type="ECO:0000256" key="1">
    <source>
        <dbReference type="ARBA" id="ARBA00004163"/>
    </source>
</evidence>
<evidence type="ECO:0000256" key="11">
    <source>
        <dbReference type="SAM" id="Phobius"/>
    </source>
</evidence>
<name>A8QBK5_MALGO</name>
<comment type="subcellular location">
    <subcellularLocation>
        <location evidence="1">Endoplasmic reticulum membrane</location>
        <topology evidence="1">Single-pass type IV membrane protein</topology>
    </subcellularLocation>
</comment>
<dbReference type="CDD" id="cd15860">
    <property type="entry name" value="SNARE_USE1"/>
    <property type="match status" value="1"/>
</dbReference>
<dbReference type="AlphaFoldDB" id="A8QBK5"/>
<dbReference type="GO" id="GO:0015031">
    <property type="term" value="P:protein transport"/>
    <property type="evidence" value="ECO:0007669"/>
    <property type="project" value="UniProtKB-KW"/>
</dbReference>
<proteinExistence type="inferred from homology"/>
<dbReference type="STRING" id="425265.A8QBK5"/>
<keyword evidence="8 11" id="KW-1133">Transmembrane helix</keyword>
<gene>
    <name evidence="12" type="ORF">MGL_3919</name>
</gene>
<keyword evidence="3" id="KW-0813">Transport</keyword>
<comment type="caution">
    <text evidence="12">The sequence shown here is derived from an EMBL/GenBank/DDBJ whole genome shotgun (WGS) entry which is preliminary data.</text>
</comment>
<dbReference type="InterPro" id="IPR019150">
    <property type="entry name" value="Vesicle_transport_protein_Use1"/>
</dbReference>
<evidence type="ECO:0000256" key="3">
    <source>
        <dbReference type="ARBA" id="ARBA00022448"/>
    </source>
</evidence>
<organism evidence="12 13">
    <name type="scientific">Malassezia globosa (strain ATCC MYA-4612 / CBS 7966)</name>
    <name type="common">Dandruff-associated fungus</name>
    <dbReference type="NCBI Taxonomy" id="425265"/>
    <lineage>
        <taxon>Eukaryota</taxon>
        <taxon>Fungi</taxon>
        <taxon>Dikarya</taxon>
        <taxon>Basidiomycota</taxon>
        <taxon>Ustilaginomycotina</taxon>
        <taxon>Malasseziomycetes</taxon>
        <taxon>Malasseziales</taxon>
        <taxon>Malasseziaceae</taxon>
        <taxon>Malassezia</taxon>
    </lineage>
</organism>
<dbReference type="GO" id="GO:0006890">
    <property type="term" value="P:retrograde vesicle-mediated transport, Golgi to endoplasmic reticulum"/>
    <property type="evidence" value="ECO:0007669"/>
    <property type="project" value="TreeGrafter"/>
</dbReference>
<accession>A8QBK5</accession>
<evidence type="ECO:0008006" key="14">
    <source>
        <dbReference type="Google" id="ProtNLM"/>
    </source>
</evidence>
<keyword evidence="9 11" id="KW-0472">Membrane</keyword>
<dbReference type="EMBL" id="AAYY01000016">
    <property type="protein sequence ID" value="EDP41711.1"/>
    <property type="molecule type" value="Genomic_DNA"/>
</dbReference>
<dbReference type="RefSeq" id="XP_001728925.1">
    <property type="nucleotide sequence ID" value="XM_001728873.1"/>
</dbReference>
<dbReference type="PANTHER" id="PTHR13050">
    <property type="entry name" value="USE1-LIKE PROTEIN"/>
    <property type="match status" value="1"/>
</dbReference>
<dbReference type="InParanoid" id="A8QBK5"/>
<keyword evidence="4 11" id="KW-0812">Transmembrane</keyword>
<dbReference type="VEuPathDB" id="FungiDB:MGL_3919"/>
<protein>
    <recommendedName>
        <fullName evidence="14">t-SNARE coiled-coil homology domain-containing protein</fullName>
    </recommendedName>
</protein>
<reference evidence="12 13" key="1">
    <citation type="journal article" date="2007" name="Proc. Natl. Acad. Sci. U.S.A.">
        <title>Dandruff-associated Malassezia genomes reveal convergent and divergent virulence traits shared with plant and human fungal pathogens.</title>
        <authorList>
            <person name="Xu J."/>
            <person name="Saunders C.W."/>
            <person name="Hu P."/>
            <person name="Grant R.A."/>
            <person name="Boekhout T."/>
            <person name="Kuramae E.E."/>
            <person name="Kronstad J.W."/>
            <person name="Deangelis Y.M."/>
            <person name="Reeder N.L."/>
            <person name="Johnstone K.R."/>
            <person name="Leland M."/>
            <person name="Fieno A.M."/>
            <person name="Begley W.M."/>
            <person name="Sun Y."/>
            <person name="Lacey M.P."/>
            <person name="Chaudhary T."/>
            <person name="Keough T."/>
            <person name="Chu L."/>
            <person name="Sears R."/>
            <person name="Yuan B."/>
            <person name="Dawson T.L.Jr."/>
        </authorList>
    </citation>
    <scope>NUCLEOTIDE SEQUENCE [LARGE SCALE GENOMIC DNA]</scope>
    <source>
        <strain evidence="13">ATCC MYA-4612 / CBS 7966</strain>
    </source>
</reference>
<dbReference type="PANTHER" id="PTHR13050:SF7">
    <property type="entry name" value="VESICLE TRANSPORT PROTEIN USE1"/>
    <property type="match status" value="1"/>
</dbReference>
<evidence type="ECO:0000256" key="9">
    <source>
        <dbReference type="ARBA" id="ARBA00023136"/>
    </source>
</evidence>
<evidence type="ECO:0000256" key="7">
    <source>
        <dbReference type="ARBA" id="ARBA00022927"/>
    </source>
</evidence>